<dbReference type="SUPFAM" id="SSF101898">
    <property type="entry name" value="NHL repeat"/>
    <property type="match status" value="1"/>
</dbReference>
<dbReference type="OrthoDB" id="9805760at2"/>
<dbReference type="Pfam" id="PF18962">
    <property type="entry name" value="Por_Secre_tail"/>
    <property type="match status" value="1"/>
</dbReference>
<accession>A0A6N8HFR0</accession>
<evidence type="ECO:0000259" key="3">
    <source>
        <dbReference type="SMART" id="SM00635"/>
    </source>
</evidence>
<reference evidence="4 5" key="1">
    <citation type="submission" date="2019-12" db="EMBL/GenBank/DDBJ databases">
        <authorList>
            <person name="Sun J.-Q."/>
        </authorList>
    </citation>
    <scope>NUCLEOTIDE SEQUENCE [LARGE SCALE GENOMIC DNA]</scope>
    <source>
        <strain evidence="4 5">JCM 17928</strain>
    </source>
</reference>
<feature type="domain" description="BIG2" evidence="3">
    <location>
        <begin position="1103"/>
        <end position="1174"/>
    </location>
</feature>
<dbReference type="InterPro" id="IPR026444">
    <property type="entry name" value="Secre_tail"/>
</dbReference>
<feature type="region of interest" description="Disordered" evidence="2">
    <location>
        <begin position="424"/>
        <end position="444"/>
    </location>
</feature>
<feature type="domain" description="BIG2" evidence="3">
    <location>
        <begin position="591"/>
        <end position="663"/>
    </location>
</feature>
<dbReference type="SUPFAM" id="SSF49373">
    <property type="entry name" value="Invasin/intimin cell-adhesion fragments"/>
    <property type="match status" value="3"/>
</dbReference>
<dbReference type="InterPro" id="IPR045474">
    <property type="entry name" value="GEVED"/>
</dbReference>
<dbReference type="InterPro" id="IPR008964">
    <property type="entry name" value="Invasin/intimin_cell_adhesion"/>
</dbReference>
<keyword evidence="1" id="KW-0732">Signal</keyword>
<dbReference type="RefSeq" id="WP_157483809.1">
    <property type="nucleotide sequence ID" value="NZ_WOWP01000051.1"/>
</dbReference>
<dbReference type="AlphaFoldDB" id="A0A6N8HFR0"/>
<dbReference type="SMART" id="SM00635">
    <property type="entry name" value="BID_2"/>
    <property type="match status" value="3"/>
</dbReference>
<gene>
    <name evidence="4" type="ORF">GN157_12670</name>
</gene>
<dbReference type="InterPro" id="IPR003343">
    <property type="entry name" value="Big_2"/>
</dbReference>
<dbReference type="Gene3D" id="2.60.40.1080">
    <property type="match status" value="3"/>
</dbReference>
<keyword evidence="5" id="KW-1185">Reference proteome</keyword>
<organism evidence="4 5">
    <name type="scientific">Flavobacterium rakeshii</name>
    <dbReference type="NCBI Taxonomy" id="1038845"/>
    <lineage>
        <taxon>Bacteria</taxon>
        <taxon>Pseudomonadati</taxon>
        <taxon>Bacteroidota</taxon>
        <taxon>Flavobacteriia</taxon>
        <taxon>Flavobacteriales</taxon>
        <taxon>Flavobacteriaceae</taxon>
        <taxon>Flavobacterium</taxon>
    </lineage>
</organism>
<protein>
    <submittedName>
        <fullName evidence="4">T9SS type A sorting domain-containing protein</fullName>
    </submittedName>
</protein>
<evidence type="ECO:0000256" key="2">
    <source>
        <dbReference type="SAM" id="MobiDB-lite"/>
    </source>
</evidence>
<comment type="caution">
    <text evidence="4">The sequence shown here is derived from an EMBL/GenBank/DDBJ whole genome shotgun (WGS) entry which is preliminary data.</text>
</comment>
<evidence type="ECO:0000313" key="5">
    <source>
        <dbReference type="Proteomes" id="UP000433945"/>
    </source>
</evidence>
<feature type="domain" description="BIG2" evidence="3">
    <location>
        <begin position="847"/>
        <end position="920"/>
    </location>
</feature>
<proteinExistence type="predicted"/>
<dbReference type="EMBL" id="WOWP01000051">
    <property type="protein sequence ID" value="MUV04564.1"/>
    <property type="molecule type" value="Genomic_DNA"/>
</dbReference>
<dbReference type="Pfam" id="PF02368">
    <property type="entry name" value="Big_2"/>
    <property type="match status" value="3"/>
</dbReference>
<dbReference type="Pfam" id="PF20009">
    <property type="entry name" value="GEVED"/>
    <property type="match status" value="1"/>
</dbReference>
<evidence type="ECO:0000256" key="1">
    <source>
        <dbReference type="ARBA" id="ARBA00022729"/>
    </source>
</evidence>
<dbReference type="Proteomes" id="UP000433945">
    <property type="component" value="Unassembled WGS sequence"/>
</dbReference>
<name>A0A6N8HFR0_9FLAO</name>
<sequence length="1262" mass="136067">MNAQQWETVGEAEVISASGTSFNNLVIDSNGNYYVSYYDLSVSKGSVQKYDGTSWSYLGGVAGITTGTATYNSLSIDNEGFVYYTNQLGWPGSGLEVRQFDGTSWLQLSNATNSSVNYHASAVSASGILFTYSSDASGTVKRYNEGEWEQVGNSGFSSGATYAEMVIGSNNIIYTCNVSGGNAQVYENTITAGLNDSWTLTGGETVGAASSSEQYTSDIAIDNANNLYVAYVSNGAGGQKLNVKKYNGTSWVQLGQANFSSGKVQHVAIAVSMAGEVFVVASRFENDNYLRNTAYHYDEVTGSWITLGGDFISGGQATYNDLAFDNNGNYLVLAYSEGGTKVKRITVQNDTETGCTNTDPGTNIGDTGCISFTYNGEEISYTTVRGADGNIWLQQNLGSSQIAGSVDDENSYGDLFQWGRWDDGHQKRTSETTSQLPDPNNPVGLGNGLSEYILGSWWEAGELSNEWNKEDVESVDDISGCDPCMAALGEGWKLPSQEDWTELVEAENITNPATALASNLMLPATGYRSSSTGDFTFVGQRGYYWSSTTSSTGAKYLYVGSTIANPSAGAPRGQGAAIRCVKLSQLQVTSVEVSVQDDAEATIVTENGTLQLQAMVNPVTVSQQVTWSVISGEEFATIDENGLVTALTNGTATIRATSVADITQYGELDVVVNIGSSQECEPLTELYENFDDYSCCEMGVVPTCWESILLGGASQIISSTQPASGTSQIYQTGYGEGKISIVVLPQFSNINAGTHQFRFKVKANSGPGELDFGYITDTNDASTFEVIESLTINNSSYNDTDAERIFSVPVTVPNNARLAIRNPGTTWAGIYWDDAYWEPITEVSVTVTTQNDVAPEITTQNGSLQLVATVSPTSVNQEVTWSVISGEEFATIDENGLISALANGTTTIRATAVEDITKFDDIVITINYDEEPTDNYCTVGVDWDVEPITLVNFAGINNATSSAVNGTPAYENFTDITGQVNQNETYTITVKGNTNGEFEHDIRVFIDWNQDYVFDMNTEYYATSLLPSTGEDNTTATIDISVPADAILGSTRMRVVKDMWNVYEEGEFDACTNAYYGQVEDYTVNVNASQVIIPQQLEIHVEDDAEPAITQNGGTLQLYAAILPENANQEVVWSIIEGAEFAIIDENGLVTAIADGVVTVQAVSIENNDITDTIEITISGQTLGVGEFDKLNVSIYPNPVKDVLSVQSDFEVEQIVIYNLMGQLITKSKDKNINTQALSEGTYIVHVSFENGSSVTKKIIKK</sequence>
<dbReference type="NCBIfam" id="TIGR04183">
    <property type="entry name" value="Por_Secre_tail"/>
    <property type="match status" value="1"/>
</dbReference>
<evidence type="ECO:0000313" key="4">
    <source>
        <dbReference type="EMBL" id="MUV04564.1"/>
    </source>
</evidence>